<dbReference type="AlphaFoldDB" id="T1HQJ9"/>
<evidence type="ECO:0000313" key="2">
    <source>
        <dbReference type="Proteomes" id="UP000015103"/>
    </source>
</evidence>
<dbReference type="OMA" id="CFVRIET"/>
<dbReference type="Proteomes" id="UP000015103">
    <property type="component" value="Unassembled WGS sequence"/>
</dbReference>
<protein>
    <submittedName>
        <fullName evidence="1">Uncharacterized protein</fullName>
    </submittedName>
</protein>
<proteinExistence type="predicted"/>
<sequence length="213" mass="24559">MARLKPNVCQLGFIILYNNVAATASVMSLLKSCKSDSWETKLALYDSISESVLLYLVEIWGCNLSNVIERGQLRFLKLLLHLPRNTPDCFVRIETGRIHTGFKIFKRVLGWWLRLLEMPDCRLPKLCYLRLKELDGSCNIPYNWVSSLRHCLSSIGAEDLWAGQSVVVTREEFRGLLDSFGNNLLSKDIESVLNSRYNPRYRHLSDLNLEKFT</sequence>
<dbReference type="EMBL" id="ACPB03007924">
    <property type="status" value="NOT_ANNOTATED_CDS"/>
    <property type="molecule type" value="Genomic_DNA"/>
</dbReference>
<dbReference type="eggNOG" id="ENOG502RU86">
    <property type="taxonomic scope" value="Eukaryota"/>
</dbReference>
<keyword evidence="2" id="KW-1185">Reference proteome</keyword>
<dbReference type="EMBL" id="ACPB03007923">
    <property type="status" value="NOT_ANNOTATED_CDS"/>
    <property type="molecule type" value="Genomic_DNA"/>
</dbReference>
<organism evidence="1 2">
    <name type="scientific">Rhodnius prolixus</name>
    <name type="common">Triatomid bug</name>
    <dbReference type="NCBI Taxonomy" id="13249"/>
    <lineage>
        <taxon>Eukaryota</taxon>
        <taxon>Metazoa</taxon>
        <taxon>Ecdysozoa</taxon>
        <taxon>Arthropoda</taxon>
        <taxon>Hexapoda</taxon>
        <taxon>Insecta</taxon>
        <taxon>Pterygota</taxon>
        <taxon>Neoptera</taxon>
        <taxon>Paraneoptera</taxon>
        <taxon>Hemiptera</taxon>
        <taxon>Heteroptera</taxon>
        <taxon>Panheteroptera</taxon>
        <taxon>Cimicomorpha</taxon>
        <taxon>Reduviidae</taxon>
        <taxon>Triatominae</taxon>
        <taxon>Rhodnius</taxon>
    </lineage>
</organism>
<reference evidence="1" key="1">
    <citation type="submission" date="2015-05" db="UniProtKB">
        <authorList>
            <consortium name="EnsemblMetazoa"/>
        </authorList>
    </citation>
    <scope>IDENTIFICATION</scope>
</reference>
<dbReference type="InParanoid" id="T1HQJ9"/>
<accession>T1HQJ9</accession>
<dbReference type="EMBL" id="ACPB03007925">
    <property type="status" value="NOT_ANNOTATED_CDS"/>
    <property type="molecule type" value="Genomic_DNA"/>
</dbReference>
<dbReference type="HOGENOM" id="CLU_096949_0_0_1"/>
<evidence type="ECO:0000313" key="1">
    <source>
        <dbReference type="EnsemblMetazoa" id="RPRC006323-PA"/>
    </source>
</evidence>
<dbReference type="EnsemblMetazoa" id="RPRC006323-RA">
    <property type="protein sequence ID" value="RPRC006323-PA"/>
    <property type="gene ID" value="RPRC006323"/>
</dbReference>
<name>T1HQJ9_RHOPR</name>
<dbReference type="VEuPathDB" id="VectorBase:RPRC006323"/>